<dbReference type="Gene3D" id="3.40.50.1970">
    <property type="match status" value="1"/>
</dbReference>
<dbReference type="InterPro" id="IPR001670">
    <property type="entry name" value="ADH_Fe/GldA"/>
</dbReference>
<dbReference type="GO" id="GO:0005829">
    <property type="term" value="C:cytosol"/>
    <property type="evidence" value="ECO:0007669"/>
    <property type="project" value="TreeGrafter"/>
</dbReference>
<name>A0A3B1CD87_9ZZZZ</name>
<dbReference type="Pfam" id="PF25137">
    <property type="entry name" value="ADH_Fe_C"/>
    <property type="match status" value="1"/>
</dbReference>
<organism evidence="4">
    <name type="scientific">hydrothermal vent metagenome</name>
    <dbReference type="NCBI Taxonomy" id="652676"/>
    <lineage>
        <taxon>unclassified sequences</taxon>
        <taxon>metagenomes</taxon>
        <taxon>ecological metagenomes</taxon>
    </lineage>
</organism>
<feature type="domain" description="Fe-containing alcohol dehydrogenase-like C-terminal" evidence="3">
    <location>
        <begin position="188"/>
        <end position="385"/>
    </location>
</feature>
<sequence>MENFVYHNPTKIIFGKDQISQVGAETAAIGKKALLLTGGASVKKSGLYDKVLASLNEACVTVLEQSGIVPNPVIESVRKGATLCKNENIEIVLAVGGGSVIDTAKAIAAGATCDGDPWDFFKRSRVPEKPTPVGTILTLSATGSEANGNTVISNPETGEKRPFYHSTLFPRFSILDPAVTFTVPKNQTANGAIDILSHVFEQYFHNVKATPLQDGIAETIMRTVIANAPIAMEKPDDYDARANLMWSSTLALNGLLVSGAKGDWASHMIGHELSAKYGLAHGEALAIVFPNWMKRVYKINIAKFAKFAVNVWGLDKSTDAEELALGGIEATKRFFMETLGAKITLGEHAIDGSRIDEMAESAMGISSLGSLVTFKKSDLVKIYESCL</sequence>
<dbReference type="PANTHER" id="PTHR43633">
    <property type="entry name" value="ALCOHOL DEHYDROGENASE YQHD"/>
    <property type="match status" value="1"/>
</dbReference>
<dbReference type="SUPFAM" id="SSF56796">
    <property type="entry name" value="Dehydroquinate synthase-like"/>
    <property type="match status" value="1"/>
</dbReference>
<protein>
    <submittedName>
        <fullName evidence="4">NADH-dependent butanol dehydrogenase A</fullName>
        <ecNumber evidence="4">1.1.1.-</ecNumber>
    </submittedName>
</protein>
<dbReference type="GO" id="GO:0008106">
    <property type="term" value="F:alcohol dehydrogenase (NADP+) activity"/>
    <property type="evidence" value="ECO:0007669"/>
    <property type="project" value="TreeGrafter"/>
</dbReference>
<dbReference type="GO" id="GO:0046872">
    <property type="term" value="F:metal ion binding"/>
    <property type="evidence" value="ECO:0007669"/>
    <property type="project" value="InterPro"/>
</dbReference>
<gene>
    <name evidence="4" type="ORF">MNBD_NITROSPINAE01-702</name>
</gene>
<dbReference type="EMBL" id="UOGC01000131">
    <property type="protein sequence ID" value="VAX22014.1"/>
    <property type="molecule type" value="Genomic_DNA"/>
</dbReference>
<dbReference type="InterPro" id="IPR056798">
    <property type="entry name" value="ADH_Fe_C"/>
</dbReference>
<dbReference type="CDD" id="cd08187">
    <property type="entry name" value="BDH"/>
    <property type="match status" value="1"/>
</dbReference>
<dbReference type="InterPro" id="IPR044731">
    <property type="entry name" value="BDH-like"/>
</dbReference>
<evidence type="ECO:0000259" key="3">
    <source>
        <dbReference type="Pfam" id="PF25137"/>
    </source>
</evidence>
<dbReference type="PANTHER" id="PTHR43633:SF1">
    <property type="entry name" value="ALCOHOL DEHYDROGENASE YQHD"/>
    <property type="match status" value="1"/>
</dbReference>
<feature type="domain" description="Alcohol dehydrogenase iron-type/glycerol dehydrogenase GldA" evidence="2">
    <location>
        <begin position="9"/>
        <end position="177"/>
    </location>
</feature>
<dbReference type="GO" id="GO:1990362">
    <property type="term" value="F:butanol dehydrogenase (NAD+) activity"/>
    <property type="evidence" value="ECO:0007669"/>
    <property type="project" value="InterPro"/>
</dbReference>
<keyword evidence="1 4" id="KW-0560">Oxidoreductase</keyword>
<dbReference type="FunFam" id="3.40.50.1970:FF:000003">
    <property type="entry name" value="Alcohol dehydrogenase, iron-containing"/>
    <property type="match status" value="1"/>
</dbReference>
<proteinExistence type="predicted"/>
<dbReference type="Pfam" id="PF00465">
    <property type="entry name" value="Fe-ADH"/>
    <property type="match status" value="1"/>
</dbReference>
<evidence type="ECO:0000313" key="4">
    <source>
        <dbReference type="EMBL" id="VAX22014.1"/>
    </source>
</evidence>
<evidence type="ECO:0000256" key="1">
    <source>
        <dbReference type="ARBA" id="ARBA00023002"/>
    </source>
</evidence>
<dbReference type="PROSITE" id="PS00913">
    <property type="entry name" value="ADH_IRON_1"/>
    <property type="match status" value="1"/>
</dbReference>
<dbReference type="InterPro" id="IPR018211">
    <property type="entry name" value="ADH_Fe_CS"/>
</dbReference>
<accession>A0A3B1CD87</accession>
<dbReference type="Gene3D" id="1.20.1090.10">
    <property type="entry name" value="Dehydroquinate synthase-like - alpha domain"/>
    <property type="match status" value="1"/>
</dbReference>
<dbReference type="AlphaFoldDB" id="A0A3B1CD87"/>
<dbReference type="EC" id="1.1.1.-" evidence="4"/>
<dbReference type="PROSITE" id="PS00060">
    <property type="entry name" value="ADH_IRON_2"/>
    <property type="match status" value="1"/>
</dbReference>
<reference evidence="4" key="1">
    <citation type="submission" date="2018-06" db="EMBL/GenBank/DDBJ databases">
        <authorList>
            <person name="Zhirakovskaya E."/>
        </authorList>
    </citation>
    <scope>NUCLEOTIDE SEQUENCE</scope>
</reference>
<dbReference type="GO" id="GO:1990002">
    <property type="term" value="F:methylglyoxal reductase (NADPH) (acetol producing) activity"/>
    <property type="evidence" value="ECO:0007669"/>
    <property type="project" value="TreeGrafter"/>
</dbReference>
<evidence type="ECO:0000259" key="2">
    <source>
        <dbReference type="Pfam" id="PF00465"/>
    </source>
</evidence>